<dbReference type="OrthoDB" id="411785at2759"/>
<dbReference type="InterPro" id="IPR017850">
    <property type="entry name" value="Alkaline_phosphatase_core_sf"/>
</dbReference>
<protein>
    <submittedName>
        <fullName evidence="3">Methyltransferase domain protein</fullName>
    </submittedName>
</protein>
<dbReference type="Gene3D" id="3.40.50.150">
    <property type="entry name" value="Vaccinia Virus protein VP39"/>
    <property type="match status" value="2"/>
</dbReference>
<dbReference type="STRING" id="29172.A0A0D8XAI3"/>
<dbReference type="InterPro" id="IPR013216">
    <property type="entry name" value="Methyltransf_11"/>
</dbReference>
<dbReference type="Pfam" id="PF01663">
    <property type="entry name" value="Phosphodiest"/>
    <property type="match status" value="2"/>
</dbReference>
<evidence type="ECO:0000259" key="2">
    <source>
        <dbReference type="Pfam" id="PF08241"/>
    </source>
</evidence>
<name>A0A0D8XAI3_DICVI</name>
<dbReference type="PANTHER" id="PTHR10151">
    <property type="entry name" value="ECTONUCLEOTIDE PYROPHOSPHATASE/PHOSPHODIESTERASE"/>
    <property type="match status" value="1"/>
</dbReference>
<evidence type="ECO:0000313" key="3">
    <source>
        <dbReference type="EMBL" id="KJH40654.1"/>
    </source>
</evidence>
<proteinExistence type="predicted"/>
<dbReference type="Gene3D" id="3.40.720.10">
    <property type="entry name" value="Alkaline Phosphatase, subunit A"/>
    <property type="match status" value="1"/>
</dbReference>
<reference evidence="3 4" key="1">
    <citation type="submission" date="2013-11" db="EMBL/GenBank/DDBJ databases">
        <title>Draft genome of the bovine lungworm Dictyocaulus viviparus.</title>
        <authorList>
            <person name="Mitreva M."/>
        </authorList>
    </citation>
    <scope>NUCLEOTIDE SEQUENCE [LARGE SCALE GENOMIC DNA]</scope>
    <source>
        <strain evidence="3 4">HannoverDv2000</strain>
    </source>
</reference>
<dbReference type="InterPro" id="IPR029063">
    <property type="entry name" value="SAM-dependent_MTases_sf"/>
</dbReference>
<dbReference type="GO" id="GO:0016787">
    <property type="term" value="F:hydrolase activity"/>
    <property type="evidence" value="ECO:0007669"/>
    <property type="project" value="UniProtKB-ARBA"/>
</dbReference>
<sequence length="1067" mass="121634">MLSMGNRNFQLCAYFLTICFSSVAMMSSFPKLILISFDGFRYDLLNETMTPNIYKWASRSTWFTNGSRSQYVTNTAPNHMSIVTGLLCYFLFPKKNCLSRTPHGGQHHFIGLMPRLLFRLILTLTTFWRTWTAYGNLSDWMNDVDDIVDLFLRENDPVNFVLWYLAEPDHTLHLNGFFNGELRKKIRQLDQLFGYFIAKFQSSHLENSVNIILTADHGHSQIDSVKNIMCVRDYITSEGYDIGDHMIYPHSEDLALELYRNISNAVKTLGYKVNVFLKEDVPARLFYSNSTRIGRIVIEPHIGWAASLSCTKEQLLQTYNAGEIGFNSSSHGMDPDHKEMRALLVISEVPNNIDLYSLMCHLLSFPAAPNNSSMSVDHAEFFLLFVAFLLIVMILAMCMPWKTKISDHRIMNRKEHRFLLTDCCCTKDAYDTDSDFLIPKGNSRGTITDEFANPRYWKKFFALTKTSFEWYGDYDILNSIFEKYLKPTDTVLQIGCGKSRLAEQMYDNGFKSIRSIDLDIAVIEEQKSRNRMRPGLVYTVGDATSLSFDNEEFSVVVDKGTLDALLPSQDNLQQSSSVQKMFNEVERVLKEVGRYLIVTLAQQHIVTFWAEYFVNTYVFGLCFIISSFISSVSSRRFMLRVHEVANCASTFSMPLFVFVAIKLRNVSNISLPIELCRQGSYQFERIKDRNDLVSAIISEQELSQFVHLCSRKLDREVSIAVESRHKSGPRYQFYIVDNVKTKSFKSYAVFVVPLGREAEWMFSNEKGRRALRAQIGKDRLIVVVLSRSHIYSSLQEVQDEIAPFFDILSCGSVDVRATCASGNSLLSGNWTVEDVVSENREYRRLIFQSSASIIQSEAHLKYAKDGKKIVDLDSLSCEHHLFMLAGLSIMPKNILSNPSLPKLKFAVLGLGGGILASFLLRHFPNALVDGIEHDPDVVDVAVHWFALPQKNRRMNIIVIDALDYLEDKAQKANEKLDALFVDLAGPIHDSGLSCPPAVFLNDYVLDNMKNSLKRDGMIALNLVTRDEEVARKARRSIASHFPSLFHLHSEEDVNEESFRSVQQTAAD</sequence>
<evidence type="ECO:0000256" key="1">
    <source>
        <dbReference type="SAM" id="Phobius"/>
    </source>
</evidence>
<dbReference type="CDD" id="cd16018">
    <property type="entry name" value="Enpp"/>
    <property type="match status" value="1"/>
</dbReference>
<dbReference type="SUPFAM" id="SSF53649">
    <property type="entry name" value="Alkaline phosphatase-like"/>
    <property type="match status" value="1"/>
</dbReference>
<dbReference type="SUPFAM" id="SSF53335">
    <property type="entry name" value="S-adenosyl-L-methionine-dependent methyltransferases"/>
    <property type="match status" value="2"/>
</dbReference>
<feature type="transmembrane region" description="Helical" evidence="1">
    <location>
        <begin position="616"/>
        <end position="632"/>
    </location>
</feature>
<keyword evidence="1" id="KW-0472">Membrane</keyword>
<dbReference type="GO" id="GO:0032259">
    <property type="term" value="P:methylation"/>
    <property type="evidence" value="ECO:0007669"/>
    <property type="project" value="UniProtKB-KW"/>
</dbReference>
<dbReference type="InterPro" id="IPR002591">
    <property type="entry name" value="Phosphodiest/P_Trfase"/>
</dbReference>
<dbReference type="Pfam" id="PF08241">
    <property type="entry name" value="Methyltransf_11"/>
    <property type="match status" value="1"/>
</dbReference>
<keyword evidence="1" id="KW-1133">Transmembrane helix</keyword>
<dbReference type="EMBL" id="KN717065">
    <property type="protein sequence ID" value="KJH40654.1"/>
    <property type="molecule type" value="Genomic_DNA"/>
</dbReference>
<keyword evidence="4" id="KW-1185">Reference proteome</keyword>
<evidence type="ECO:0000313" key="4">
    <source>
        <dbReference type="Proteomes" id="UP000053766"/>
    </source>
</evidence>
<organism evidence="3 4">
    <name type="scientific">Dictyocaulus viviparus</name>
    <name type="common">Bovine lungworm</name>
    <dbReference type="NCBI Taxonomy" id="29172"/>
    <lineage>
        <taxon>Eukaryota</taxon>
        <taxon>Metazoa</taxon>
        <taxon>Ecdysozoa</taxon>
        <taxon>Nematoda</taxon>
        <taxon>Chromadorea</taxon>
        <taxon>Rhabditida</taxon>
        <taxon>Rhabditina</taxon>
        <taxon>Rhabditomorpha</taxon>
        <taxon>Strongyloidea</taxon>
        <taxon>Metastrongylidae</taxon>
        <taxon>Dictyocaulus</taxon>
    </lineage>
</organism>
<dbReference type="Proteomes" id="UP000053766">
    <property type="component" value="Unassembled WGS sequence"/>
</dbReference>
<gene>
    <name evidence="3" type="ORF">DICVIV_13389</name>
</gene>
<reference evidence="4" key="2">
    <citation type="journal article" date="2016" name="Sci. Rep.">
        <title>Dictyocaulus viviparus genome, variome and transcriptome elucidate lungworm biology and support future intervention.</title>
        <authorList>
            <person name="McNulty S.N."/>
            <person name="Strube C."/>
            <person name="Rosa B.A."/>
            <person name="Martin J.C."/>
            <person name="Tyagi R."/>
            <person name="Choi Y.J."/>
            <person name="Wang Q."/>
            <person name="Hallsworth Pepin K."/>
            <person name="Zhang X."/>
            <person name="Ozersky P."/>
            <person name="Wilson R.K."/>
            <person name="Sternberg P.W."/>
            <person name="Gasser R.B."/>
            <person name="Mitreva M."/>
        </authorList>
    </citation>
    <scope>NUCLEOTIDE SEQUENCE [LARGE SCALE GENOMIC DNA]</scope>
    <source>
        <strain evidence="4">HannoverDv2000</strain>
    </source>
</reference>
<dbReference type="GO" id="GO:0008757">
    <property type="term" value="F:S-adenosylmethionine-dependent methyltransferase activity"/>
    <property type="evidence" value="ECO:0007669"/>
    <property type="project" value="InterPro"/>
</dbReference>
<keyword evidence="1" id="KW-0812">Transmembrane</keyword>
<dbReference type="CDD" id="cd02440">
    <property type="entry name" value="AdoMet_MTases"/>
    <property type="match status" value="1"/>
</dbReference>
<dbReference type="AlphaFoldDB" id="A0A0D8XAI3"/>
<accession>A0A0D8XAI3</accession>
<keyword evidence="3" id="KW-0489">Methyltransferase</keyword>
<feature type="domain" description="Methyltransferase type 11" evidence="2">
    <location>
        <begin position="492"/>
        <end position="597"/>
    </location>
</feature>
<dbReference type="PANTHER" id="PTHR10151:SF120">
    <property type="entry name" value="BIS(5'-ADENOSYL)-TRIPHOSPHATASE"/>
    <property type="match status" value="1"/>
</dbReference>
<feature type="transmembrane region" description="Helical" evidence="1">
    <location>
        <begin position="381"/>
        <end position="401"/>
    </location>
</feature>
<keyword evidence="3" id="KW-0808">Transferase</keyword>